<feature type="domain" description="SPOR" evidence="3">
    <location>
        <begin position="220"/>
        <end position="299"/>
    </location>
</feature>
<evidence type="ECO:0000256" key="2">
    <source>
        <dbReference type="SAM" id="Phobius"/>
    </source>
</evidence>
<dbReference type="PROSITE" id="PS51724">
    <property type="entry name" value="SPOR"/>
    <property type="match status" value="1"/>
</dbReference>
<dbReference type="InterPro" id="IPR036680">
    <property type="entry name" value="SPOR-like_sf"/>
</dbReference>
<dbReference type="Proteomes" id="UP000005730">
    <property type="component" value="Chromosome"/>
</dbReference>
<evidence type="ECO:0000259" key="3">
    <source>
        <dbReference type="PROSITE" id="PS51724"/>
    </source>
</evidence>
<feature type="transmembrane region" description="Helical" evidence="2">
    <location>
        <begin position="21"/>
        <end position="42"/>
    </location>
</feature>
<dbReference type="RefSeq" id="WP_006583502.1">
    <property type="nucleotide sequence ID" value="NZ_CM001377.1"/>
</dbReference>
<dbReference type="Gene3D" id="3.30.70.1070">
    <property type="entry name" value="Sporulation related repeat"/>
    <property type="match status" value="1"/>
</dbReference>
<dbReference type="GO" id="GO:0030428">
    <property type="term" value="C:cell septum"/>
    <property type="evidence" value="ECO:0007669"/>
    <property type="project" value="TreeGrafter"/>
</dbReference>
<keyword evidence="2" id="KW-1133">Transmembrane helix</keyword>
<dbReference type="PANTHER" id="PTHR38687:SF1">
    <property type="entry name" value="CELL DIVISION PROTEIN DEDD"/>
    <property type="match status" value="1"/>
</dbReference>
<dbReference type="AlphaFoldDB" id="H0URR9"/>
<dbReference type="InterPro" id="IPR052521">
    <property type="entry name" value="Cell_div_SPOR-domain"/>
</dbReference>
<dbReference type="eggNOG" id="COG3087">
    <property type="taxonomic scope" value="Bacteria"/>
</dbReference>
<feature type="region of interest" description="Disordered" evidence="1">
    <location>
        <begin position="60"/>
        <end position="226"/>
    </location>
</feature>
<keyword evidence="2" id="KW-0812">Transmembrane</keyword>
<dbReference type="InterPro" id="IPR007730">
    <property type="entry name" value="SPOR-like_dom"/>
</dbReference>
<dbReference type="HOGENOM" id="CLU_1049434_0_0_0"/>
<dbReference type="SUPFAM" id="SSF110997">
    <property type="entry name" value="Sporulation related repeat"/>
    <property type="match status" value="1"/>
</dbReference>
<sequence>MGYRLTRNYKKRNQGGLATKIVIAFTALVALGILISGVKYFATQWLPSDNYQSDQRYEQEVPPQVDLNGDLSTKGNESRGYDEGVQNLATPLPNVAKAKPSSSVSSPVSTESSSKSNYDKVKGKPKASTAIQLASPVEETSKTQLKTPPKAKVSPTSSEEKAKEEKAKKEKNTSQERTQEGSPKASEPTKTLPSKSSPKESTSTTERAGGSGSSGHSQKEGSNNTFMVQVGAFSSLDGAKALLEKLKKDGVEATLQEASVSDKKFFRVRVPVEGDRSKADEEASRLAKMGYPTQVIPPKGETK</sequence>
<feature type="compositionally biased region" description="Basic and acidic residues" evidence="1">
    <location>
        <begin position="158"/>
        <end position="179"/>
    </location>
</feature>
<evidence type="ECO:0000313" key="4">
    <source>
        <dbReference type="EMBL" id="EHM10008.1"/>
    </source>
</evidence>
<evidence type="ECO:0000256" key="1">
    <source>
        <dbReference type="SAM" id="MobiDB-lite"/>
    </source>
</evidence>
<gene>
    <name evidence="4" type="ORF">TheveDRAFT_0871</name>
</gene>
<feature type="compositionally biased region" description="Low complexity" evidence="1">
    <location>
        <begin position="99"/>
        <end position="116"/>
    </location>
</feature>
<accession>H0URR9</accession>
<reference evidence="4 5" key="1">
    <citation type="submission" date="2011-10" db="EMBL/GenBank/DDBJ databases">
        <title>The Noncontiguous Finished genome of Thermanaerovibrio velox DSM 12556.</title>
        <authorList>
            <consortium name="US DOE Joint Genome Institute (JGI-PGF)"/>
            <person name="Lucas S."/>
            <person name="Copeland A."/>
            <person name="Lapidus A."/>
            <person name="Glavina del Rio T."/>
            <person name="Dalin E."/>
            <person name="Tice H."/>
            <person name="Bruce D."/>
            <person name="Goodwin L."/>
            <person name="Pitluck S."/>
            <person name="Peters L."/>
            <person name="Mikhailova N."/>
            <person name="Teshima H."/>
            <person name="Kyrpides N."/>
            <person name="Mavromatis K."/>
            <person name="Ivanova N."/>
            <person name="Markowitz V."/>
            <person name="Cheng J.-F."/>
            <person name="Hugenholtz P."/>
            <person name="Woyke T."/>
            <person name="Wu D."/>
            <person name="Spring S."/>
            <person name="Brambilla E.-M."/>
            <person name="Klenk H.-P."/>
            <person name="Eisen J.A."/>
        </authorList>
    </citation>
    <scope>NUCLEOTIDE SEQUENCE [LARGE SCALE GENOMIC DNA]</scope>
    <source>
        <strain evidence="4 5">DSM 12556</strain>
    </source>
</reference>
<feature type="compositionally biased region" description="Polar residues" evidence="1">
    <location>
        <begin position="214"/>
        <end position="226"/>
    </location>
</feature>
<dbReference type="EMBL" id="CM001377">
    <property type="protein sequence ID" value="EHM10008.1"/>
    <property type="molecule type" value="Genomic_DNA"/>
</dbReference>
<dbReference type="GO" id="GO:0042834">
    <property type="term" value="F:peptidoglycan binding"/>
    <property type="evidence" value="ECO:0007669"/>
    <property type="project" value="InterPro"/>
</dbReference>
<dbReference type="PANTHER" id="PTHR38687">
    <property type="entry name" value="CELL DIVISION PROTEIN DEDD-RELATED"/>
    <property type="match status" value="1"/>
</dbReference>
<proteinExistence type="predicted"/>
<name>H0URR9_9BACT</name>
<dbReference type="STRING" id="926567.TheveDRAFT_0871"/>
<dbReference type="GO" id="GO:0032506">
    <property type="term" value="P:cytokinetic process"/>
    <property type="evidence" value="ECO:0007669"/>
    <property type="project" value="TreeGrafter"/>
</dbReference>
<keyword evidence="2" id="KW-0472">Membrane</keyword>
<evidence type="ECO:0000313" key="5">
    <source>
        <dbReference type="Proteomes" id="UP000005730"/>
    </source>
</evidence>
<feature type="compositionally biased region" description="Low complexity" evidence="1">
    <location>
        <begin position="186"/>
        <end position="206"/>
    </location>
</feature>
<keyword evidence="5" id="KW-1185">Reference proteome</keyword>
<protein>
    <recommendedName>
        <fullName evidence="3">SPOR domain-containing protein</fullName>
    </recommendedName>
</protein>
<dbReference type="Pfam" id="PF05036">
    <property type="entry name" value="SPOR"/>
    <property type="match status" value="1"/>
</dbReference>
<organism evidence="4 5">
    <name type="scientific">Thermanaerovibrio velox DSM 12556</name>
    <dbReference type="NCBI Taxonomy" id="926567"/>
    <lineage>
        <taxon>Bacteria</taxon>
        <taxon>Thermotogati</taxon>
        <taxon>Synergistota</taxon>
        <taxon>Synergistia</taxon>
        <taxon>Synergistales</taxon>
        <taxon>Synergistaceae</taxon>
        <taxon>Thermanaerovibrio</taxon>
    </lineage>
</organism>
<dbReference type="GO" id="GO:0032153">
    <property type="term" value="C:cell division site"/>
    <property type="evidence" value="ECO:0007669"/>
    <property type="project" value="TreeGrafter"/>
</dbReference>